<gene>
    <name evidence="4" type="ORF">H924_12625</name>
</gene>
<organism evidence="4 5">
    <name type="scientific">Corynebacterium callunae DSM 20147</name>
    <dbReference type="NCBI Taxonomy" id="1121353"/>
    <lineage>
        <taxon>Bacteria</taxon>
        <taxon>Bacillati</taxon>
        <taxon>Actinomycetota</taxon>
        <taxon>Actinomycetes</taxon>
        <taxon>Mycobacteriales</taxon>
        <taxon>Corynebacteriaceae</taxon>
        <taxon>Corynebacterium</taxon>
    </lineage>
</organism>
<dbReference type="EMBL" id="CP004354">
    <property type="protein sequence ID" value="AGG67946.1"/>
    <property type="molecule type" value="Genomic_DNA"/>
</dbReference>
<name>M1TUU1_9CORY</name>
<dbReference type="AlphaFoldDB" id="M1TUU1"/>
<feature type="transmembrane region" description="Helical" evidence="2">
    <location>
        <begin position="189"/>
        <end position="209"/>
    </location>
</feature>
<accession>M1TUU1</accession>
<dbReference type="InterPro" id="IPR006976">
    <property type="entry name" value="VanZ-like"/>
</dbReference>
<feature type="transmembrane region" description="Helical" evidence="2">
    <location>
        <begin position="132"/>
        <end position="158"/>
    </location>
</feature>
<dbReference type="HOGENOM" id="CLU_077618_2_0_11"/>
<keyword evidence="2" id="KW-1133">Transmembrane helix</keyword>
<keyword evidence="2" id="KW-0812">Transmembrane</keyword>
<feature type="transmembrane region" description="Helical" evidence="2">
    <location>
        <begin position="97"/>
        <end position="120"/>
    </location>
</feature>
<sequence length="211" mass="23435">MSTTQLRENRHATMHYDTTQDTSMRDAPRKTSRKTSPKKQGASTLLTGLAFGVYAVLLAMLTLLKSRLSLGGLWNTEAHHYRSLDLQLFNGFVDAPIWWGPWTNTFGNIALFMPMGFYLYQILRKHRRSHFTIVEVTLYSAVISMVIEVLQWVFALGYTDVDDLLLNTIGGLLGGLVAMTVGARSLKKLSWIILGGSLAVAGLMVYSSMAG</sequence>
<dbReference type="STRING" id="1121353.H924_12625"/>
<keyword evidence="2" id="KW-0472">Membrane</keyword>
<dbReference type="KEGG" id="ccn:H924_12625"/>
<reference evidence="4 5" key="1">
    <citation type="submission" date="2013-02" db="EMBL/GenBank/DDBJ databases">
        <title>The complete genome sequence of Corynebacterium callunae DSM 20147.</title>
        <authorList>
            <person name="Ruckert C."/>
            <person name="Albersmeier A."/>
            <person name="Kalinowski J."/>
        </authorList>
    </citation>
    <scope>NUCLEOTIDE SEQUENCE [LARGE SCALE GENOMIC DNA]</scope>
    <source>
        <strain evidence="4 5">DSM 20147</strain>
    </source>
</reference>
<dbReference type="PATRIC" id="fig|1121353.3.peg.2581"/>
<evidence type="ECO:0000259" key="3">
    <source>
        <dbReference type="Pfam" id="PF04892"/>
    </source>
</evidence>
<dbReference type="Proteomes" id="UP000011760">
    <property type="component" value="Chromosome"/>
</dbReference>
<protein>
    <recommendedName>
        <fullName evidence="3">VanZ-like domain-containing protein</fullName>
    </recommendedName>
</protein>
<feature type="transmembrane region" description="Helical" evidence="2">
    <location>
        <begin position="42"/>
        <end position="64"/>
    </location>
</feature>
<dbReference type="PANTHER" id="PTHR36834">
    <property type="entry name" value="MEMBRANE PROTEIN-RELATED"/>
    <property type="match status" value="1"/>
</dbReference>
<evidence type="ECO:0000313" key="5">
    <source>
        <dbReference type="Proteomes" id="UP000011760"/>
    </source>
</evidence>
<evidence type="ECO:0000256" key="1">
    <source>
        <dbReference type="SAM" id="MobiDB-lite"/>
    </source>
</evidence>
<dbReference type="RefSeq" id="WP_015652368.1">
    <property type="nucleotide sequence ID" value="NC_020506.1"/>
</dbReference>
<evidence type="ECO:0000313" key="4">
    <source>
        <dbReference type="EMBL" id="AGG67946.1"/>
    </source>
</evidence>
<keyword evidence="5" id="KW-1185">Reference proteome</keyword>
<dbReference type="PANTHER" id="PTHR36834:SF1">
    <property type="entry name" value="INTEGRAL MEMBRANE PROTEIN"/>
    <property type="match status" value="1"/>
</dbReference>
<dbReference type="InterPro" id="IPR053150">
    <property type="entry name" value="Teicoplanin_resist-assoc"/>
</dbReference>
<proteinExistence type="predicted"/>
<feature type="domain" description="VanZ-like" evidence="3">
    <location>
        <begin position="51"/>
        <end position="179"/>
    </location>
</feature>
<feature type="transmembrane region" description="Helical" evidence="2">
    <location>
        <begin position="164"/>
        <end position="182"/>
    </location>
</feature>
<dbReference type="Pfam" id="PF04892">
    <property type="entry name" value="VanZ"/>
    <property type="match status" value="1"/>
</dbReference>
<dbReference type="eggNOG" id="COG4767">
    <property type="taxonomic scope" value="Bacteria"/>
</dbReference>
<feature type="region of interest" description="Disordered" evidence="1">
    <location>
        <begin position="1"/>
        <end position="39"/>
    </location>
</feature>
<evidence type="ECO:0000256" key="2">
    <source>
        <dbReference type="SAM" id="Phobius"/>
    </source>
</evidence>